<evidence type="ECO:0000313" key="3">
    <source>
        <dbReference type="Proteomes" id="UP000027073"/>
    </source>
</evidence>
<dbReference type="VEuPathDB" id="FungiDB:PLEOSDRAFT_166837"/>
<dbReference type="GO" id="GO:0004674">
    <property type="term" value="F:protein serine/threonine kinase activity"/>
    <property type="evidence" value="ECO:0007669"/>
    <property type="project" value="TreeGrafter"/>
</dbReference>
<dbReference type="InterPro" id="IPR051681">
    <property type="entry name" value="Ser/Thr_Kinases-Pseudokinases"/>
</dbReference>
<dbReference type="GO" id="GO:0005524">
    <property type="term" value="F:ATP binding"/>
    <property type="evidence" value="ECO:0007669"/>
    <property type="project" value="InterPro"/>
</dbReference>
<dbReference type="PROSITE" id="PS50011">
    <property type="entry name" value="PROTEIN_KINASE_DOM"/>
    <property type="match status" value="1"/>
</dbReference>
<dbReference type="Gene3D" id="1.10.510.10">
    <property type="entry name" value="Transferase(Phosphotransferase) domain 1"/>
    <property type="match status" value="1"/>
</dbReference>
<reference evidence="3" key="1">
    <citation type="journal article" date="2014" name="Proc. Natl. Acad. Sci. U.S.A.">
        <title>Extensive sampling of basidiomycete genomes demonstrates inadequacy of the white-rot/brown-rot paradigm for wood decay fungi.</title>
        <authorList>
            <person name="Riley R."/>
            <person name="Salamov A.A."/>
            <person name="Brown D.W."/>
            <person name="Nagy L.G."/>
            <person name="Floudas D."/>
            <person name="Held B.W."/>
            <person name="Levasseur A."/>
            <person name="Lombard V."/>
            <person name="Morin E."/>
            <person name="Otillar R."/>
            <person name="Lindquist E.A."/>
            <person name="Sun H."/>
            <person name="LaButti K.M."/>
            <person name="Schmutz J."/>
            <person name="Jabbour D."/>
            <person name="Luo H."/>
            <person name="Baker S.E."/>
            <person name="Pisabarro A.G."/>
            <person name="Walton J.D."/>
            <person name="Blanchette R.A."/>
            <person name="Henrissat B."/>
            <person name="Martin F."/>
            <person name="Cullen D."/>
            <person name="Hibbett D.S."/>
            <person name="Grigoriev I.V."/>
        </authorList>
    </citation>
    <scope>NUCLEOTIDE SEQUENCE [LARGE SCALE GENOMIC DNA]</scope>
    <source>
        <strain evidence="3">PC15</strain>
    </source>
</reference>
<dbReference type="EMBL" id="KL198007">
    <property type="protein sequence ID" value="KDQ28664.1"/>
    <property type="molecule type" value="Genomic_DNA"/>
</dbReference>
<dbReference type="InterPro" id="IPR008266">
    <property type="entry name" value="Tyr_kinase_AS"/>
</dbReference>
<dbReference type="AlphaFoldDB" id="A0A067NL39"/>
<dbReference type="InterPro" id="IPR000719">
    <property type="entry name" value="Prot_kinase_dom"/>
</dbReference>
<evidence type="ECO:0000313" key="2">
    <source>
        <dbReference type="EMBL" id="KDQ28664.1"/>
    </source>
</evidence>
<dbReference type="OrthoDB" id="346907at2759"/>
<protein>
    <recommendedName>
        <fullName evidence="1">Protein kinase domain-containing protein</fullName>
    </recommendedName>
</protein>
<dbReference type="Pfam" id="PF07714">
    <property type="entry name" value="PK_Tyr_Ser-Thr"/>
    <property type="match status" value="1"/>
</dbReference>
<dbReference type="PROSITE" id="PS00109">
    <property type="entry name" value="PROTEIN_KINASE_TYR"/>
    <property type="match status" value="1"/>
</dbReference>
<proteinExistence type="predicted"/>
<dbReference type="InterPro" id="IPR001245">
    <property type="entry name" value="Ser-Thr/Tyr_kinase_cat_dom"/>
</dbReference>
<dbReference type="Proteomes" id="UP000027073">
    <property type="component" value="Unassembled WGS sequence"/>
</dbReference>
<dbReference type="PANTHER" id="PTHR44329">
    <property type="entry name" value="SERINE/THREONINE-PROTEIN KINASE TNNI3K-RELATED"/>
    <property type="match status" value="1"/>
</dbReference>
<dbReference type="STRING" id="1137138.A0A067NL39"/>
<sequence>MPTSNGYTQSQTGALLSSFSDLEDLTGFIIKKSQYSASSGGYADIWVANSTRAVNGRPAGQKLAVKVIRSFTDNQCDYMKKLDKAHTQQRLWREVIIWKELEHKNILPLLGVVRGFGPYVSMVCPWMAKGSLTQYLGRQGSELSHQRRLQIIREVASGLTYLHLKDVIHGDLSGSNILLDDAERVCISDFGLATIVAQFRGTSLDSSTVSGAIRWMAPECVFGPGPTTPSSDVYSFGSIMYQVMIGRAASVSDSEGAYFQQMLESKSLQATIHEVNESKLTSTAKIPSVGRAREHVPFFSDGSSYAKQQLPDQYYEHSSLRTMSAIPPRQSTFDYATCVRCGHTFKRYLEDTDDGDIILIHRSEVDYSTSAWSCCARGLSSPGCCTSPQHCSSD</sequence>
<gene>
    <name evidence="2" type="ORF">PLEOSDRAFT_166837</name>
</gene>
<dbReference type="InterPro" id="IPR011009">
    <property type="entry name" value="Kinase-like_dom_sf"/>
</dbReference>
<dbReference type="SUPFAM" id="SSF56112">
    <property type="entry name" value="Protein kinase-like (PK-like)"/>
    <property type="match status" value="1"/>
</dbReference>
<evidence type="ECO:0000259" key="1">
    <source>
        <dbReference type="PROSITE" id="PS50011"/>
    </source>
</evidence>
<accession>A0A067NL39</accession>
<feature type="domain" description="Protein kinase" evidence="1">
    <location>
        <begin position="31"/>
        <end position="299"/>
    </location>
</feature>
<organism evidence="2 3">
    <name type="scientific">Pleurotus ostreatus (strain PC15)</name>
    <name type="common">Oyster mushroom</name>
    <dbReference type="NCBI Taxonomy" id="1137138"/>
    <lineage>
        <taxon>Eukaryota</taxon>
        <taxon>Fungi</taxon>
        <taxon>Dikarya</taxon>
        <taxon>Basidiomycota</taxon>
        <taxon>Agaricomycotina</taxon>
        <taxon>Agaricomycetes</taxon>
        <taxon>Agaricomycetidae</taxon>
        <taxon>Agaricales</taxon>
        <taxon>Pleurotineae</taxon>
        <taxon>Pleurotaceae</taxon>
        <taxon>Pleurotus</taxon>
    </lineage>
</organism>
<dbReference type="HOGENOM" id="CLU_700423_0_0_1"/>
<dbReference type="InParanoid" id="A0A067NL39"/>
<name>A0A067NL39_PLEO1</name>